<dbReference type="AlphaFoldDB" id="A0A1H7AYL5"/>
<protein>
    <submittedName>
        <fullName evidence="1">Uncharacterized protein</fullName>
    </submittedName>
</protein>
<name>A0A1H7AYL5_9GAMM</name>
<organism evidence="1 2">
    <name type="scientific">Azotobacter beijerinckii</name>
    <dbReference type="NCBI Taxonomy" id="170623"/>
    <lineage>
        <taxon>Bacteria</taxon>
        <taxon>Pseudomonadati</taxon>
        <taxon>Pseudomonadota</taxon>
        <taxon>Gammaproteobacteria</taxon>
        <taxon>Pseudomonadales</taxon>
        <taxon>Pseudomonadaceae</taxon>
        <taxon>Azotobacter</taxon>
    </lineage>
</organism>
<dbReference type="EMBL" id="FNYQ01000230">
    <property type="protein sequence ID" value="SEJ70693.1"/>
    <property type="molecule type" value="Genomic_DNA"/>
</dbReference>
<reference evidence="1 2" key="1">
    <citation type="submission" date="2016-10" db="EMBL/GenBank/DDBJ databases">
        <authorList>
            <person name="de Groot N.N."/>
        </authorList>
    </citation>
    <scope>NUCLEOTIDE SEQUENCE [LARGE SCALE GENOMIC DNA]</scope>
    <source>
        <strain evidence="1 2">DSM 373</strain>
    </source>
</reference>
<gene>
    <name evidence="1" type="ORF">SAMN04244572_04959</name>
</gene>
<evidence type="ECO:0000313" key="1">
    <source>
        <dbReference type="EMBL" id="SEJ70693.1"/>
    </source>
</evidence>
<sequence length="155" mass="18159">MIEIFDIAVRGETVLQDSLFDFQVRLDVAERSRWEELDRLIGERLFRKYKFVELLPELFALIKEEQGREGLLSAIQEYGKIGLWLDKLSFLFEEELENGISVFDTLDVKEGCRAFFAHCLIGLMKSGDDDIKQMPKEIRLFVLRLEQALHNLQCE</sequence>
<dbReference type="OrthoDB" id="9916464at2"/>
<dbReference type="Proteomes" id="UP000199250">
    <property type="component" value="Unassembled WGS sequence"/>
</dbReference>
<dbReference type="RefSeq" id="WP_090736774.1">
    <property type="nucleotide sequence ID" value="NZ_FNYQ01000230.1"/>
</dbReference>
<accession>A0A1H7AYL5</accession>
<evidence type="ECO:0000313" key="2">
    <source>
        <dbReference type="Proteomes" id="UP000199250"/>
    </source>
</evidence>
<proteinExistence type="predicted"/>